<gene>
    <name evidence="1" type="ORF">LCGC14_0503450</name>
</gene>
<dbReference type="EMBL" id="LAZR01000595">
    <property type="protein sequence ID" value="KKN63291.1"/>
    <property type="molecule type" value="Genomic_DNA"/>
</dbReference>
<evidence type="ECO:0000313" key="1">
    <source>
        <dbReference type="EMBL" id="KKN63291.1"/>
    </source>
</evidence>
<dbReference type="GO" id="GO:0004623">
    <property type="term" value="F:phospholipase A2 activity"/>
    <property type="evidence" value="ECO:0007669"/>
    <property type="project" value="InterPro"/>
</dbReference>
<protein>
    <submittedName>
        <fullName evidence="1">Uncharacterized protein</fullName>
    </submittedName>
</protein>
<dbReference type="GO" id="GO:0050482">
    <property type="term" value="P:arachidonate secretion"/>
    <property type="evidence" value="ECO:0007669"/>
    <property type="project" value="InterPro"/>
</dbReference>
<reference evidence="1" key="1">
    <citation type="journal article" date="2015" name="Nature">
        <title>Complex archaea that bridge the gap between prokaryotes and eukaryotes.</title>
        <authorList>
            <person name="Spang A."/>
            <person name="Saw J.H."/>
            <person name="Jorgensen S.L."/>
            <person name="Zaremba-Niedzwiedzka K."/>
            <person name="Martijn J."/>
            <person name="Lind A.E."/>
            <person name="van Eijk R."/>
            <person name="Schleper C."/>
            <person name="Guy L."/>
            <person name="Ettema T.J."/>
        </authorList>
    </citation>
    <scope>NUCLEOTIDE SEQUENCE</scope>
</reference>
<dbReference type="SUPFAM" id="SSF48619">
    <property type="entry name" value="Phospholipase A2, PLA2"/>
    <property type="match status" value="1"/>
</dbReference>
<dbReference type="AlphaFoldDB" id="A0A0F9UQ66"/>
<comment type="caution">
    <text evidence="1">The sequence shown here is derived from an EMBL/GenBank/DDBJ whole genome shotgun (WGS) entry which is preliminary data.</text>
</comment>
<accession>A0A0F9UQ66</accession>
<dbReference type="GO" id="GO:0006644">
    <property type="term" value="P:phospholipid metabolic process"/>
    <property type="evidence" value="ECO:0007669"/>
    <property type="project" value="InterPro"/>
</dbReference>
<dbReference type="InterPro" id="IPR036444">
    <property type="entry name" value="PLipase_A2_dom_sf"/>
</dbReference>
<name>A0A0F9UQ66_9ZZZZ</name>
<sequence>MYKFNLTYVNLSINTMRLCASLLLILLSGTANAENIKPFTSDGCSSFPDGTIQHKKLWLACCTAHDYAYWQGGTYEERLKADKVLQQCVADVGEIHIANLMLAGVRIGGSPFIPTTFRWDYGWSYPRLYQALTADEVEQITALKTELTKAD</sequence>
<proteinExistence type="predicted"/>
<organism evidence="1">
    <name type="scientific">marine sediment metagenome</name>
    <dbReference type="NCBI Taxonomy" id="412755"/>
    <lineage>
        <taxon>unclassified sequences</taxon>
        <taxon>metagenomes</taxon>
        <taxon>ecological metagenomes</taxon>
    </lineage>
</organism>